<evidence type="ECO:0000256" key="11">
    <source>
        <dbReference type="ARBA" id="ARBA00023242"/>
    </source>
</evidence>
<comment type="catalytic activity">
    <reaction evidence="12">
        <text>ATP + H2O = ADP + phosphate + H(+)</text>
        <dbReference type="Rhea" id="RHEA:13065"/>
        <dbReference type="ChEBI" id="CHEBI:15377"/>
        <dbReference type="ChEBI" id="CHEBI:15378"/>
        <dbReference type="ChEBI" id="CHEBI:30616"/>
        <dbReference type="ChEBI" id="CHEBI:43474"/>
        <dbReference type="ChEBI" id="CHEBI:456216"/>
        <dbReference type="EC" id="5.6.2.3"/>
    </reaction>
</comment>
<evidence type="ECO:0000313" key="15">
    <source>
        <dbReference type="EMBL" id="GMM51754.1"/>
    </source>
</evidence>
<dbReference type="GO" id="GO:0005739">
    <property type="term" value="C:mitochondrion"/>
    <property type="evidence" value="ECO:0007669"/>
    <property type="project" value="UniProtKB-SubCell"/>
</dbReference>
<accession>A0AAV5RMN1</accession>
<dbReference type="InterPro" id="IPR010285">
    <property type="entry name" value="DNA_helicase_pif1-like_DEAD"/>
</dbReference>
<keyword evidence="7 12" id="KW-0496">Mitochondrion</keyword>
<evidence type="ECO:0000256" key="5">
    <source>
        <dbReference type="ARBA" id="ARBA00022840"/>
    </source>
</evidence>
<dbReference type="GO" id="GO:0003677">
    <property type="term" value="F:DNA binding"/>
    <property type="evidence" value="ECO:0007669"/>
    <property type="project" value="UniProtKB-KW"/>
</dbReference>
<evidence type="ECO:0000256" key="2">
    <source>
        <dbReference type="ARBA" id="ARBA00022763"/>
    </source>
</evidence>
<keyword evidence="4 12" id="KW-0347">Helicase</keyword>
<evidence type="ECO:0000256" key="10">
    <source>
        <dbReference type="ARBA" id="ARBA00023235"/>
    </source>
</evidence>
<keyword evidence="10 12" id="KW-0413">Isomerase</keyword>
<comment type="subcellular location">
    <subcellularLocation>
        <location evidence="12">Nucleus</location>
    </subcellularLocation>
    <subcellularLocation>
        <location evidence="12">Mitochondrion</location>
    </subcellularLocation>
</comment>
<sequence>MKSRSSQKNQSSIQNFFKSQPRKTSSSSTSCSKAVRTNTDEDIFVSQSNSISPHPTLENIRPKKTTVEWWKTPPKGLTGIKRSIERLSDQTPFEKRIDIAKRQSSASSESLSQPDSLSSQSSILTQNDSFSGGRSKYKPLARPGGKASSINTSSSQHSVMRSMLSNEQKTVLDLIVEERKNVFFTGAAGTGKSHLLRVIVEILRRGRVQTPDIAVTATTGLAAYSINGQTIHKWSGLGSGEGDPASYATKIGKFKALKDNWTRCRILIIDEISMLSPEFFDKLGTVAQIVRKNNQPFGGIQVVLTGDFYQLPPVYRPNGQSYNEASKNNPLFGKLCFDARSWPLVVDHQIVLNKVFRQKEQKLINMLNAMRQGNIDEEVDGYFKDLERAVAYDDGLEPTELYPLRSQVDQANNSRMRELEGKVFRFEADDVVAFPGQQRLLDQLLAPSTLELKIGAQVILIRNLSDILVNGRRGIVVTFLAPEDKFEQLFPFLTSNAEALEIYNAVISGKRPYDFSTREYIGSKIEFPDQEVAECYFRALESPLDKKYPIVDFGKNLVVPVIKEKFVIDSGHKEQAERSQVPLILSWALSIHKSQGQSIDRLVVDLSKVFEAGQAYVAISRATSYERLQIKGYKRQAIKVHPHVSQFYSTIE</sequence>
<protein>
    <recommendedName>
        <fullName evidence="12">ATP-dependent DNA helicase PIF1</fullName>
        <ecNumber evidence="12">5.6.2.3</ecNumber>
    </recommendedName>
    <alternativeName>
        <fullName evidence="12">DNA 5'-3' helicase PIF1</fullName>
    </alternativeName>
    <alternativeName>
        <fullName evidence="12">DNA repair and recombination helicase PIF1</fullName>
    </alternativeName>
</protein>
<feature type="compositionally biased region" description="Polar residues" evidence="13">
    <location>
        <begin position="1"/>
        <end position="18"/>
    </location>
</feature>
<comment type="function">
    <text evidence="12">DNA-dependent ATPase and 5'-3' DNA helicase required for the maintenance of both mitochondrial and nuclear genome stability.</text>
</comment>
<dbReference type="GO" id="GO:0006310">
    <property type="term" value="P:DNA recombination"/>
    <property type="evidence" value="ECO:0007669"/>
    <property type="project" value="UniProtKB-UniRule"/>
</dbReference>
<dbReference type="Pfam" id="PF05970">
    <property type="entry name" value="PIF1"/>
    <property type="match status" value="1"/>
</dbReference>
<evidence type="ECO:0000256" key="1">
    <source>
        <dbReference type="ARBA" id="ARBA00022741"/>
    </source>
</evidence>
<dbReference type="HAMAP" id="MF_03176">
    <property type="entry name" value="PIF1"/>
    <property type="match status" value="1"/>
</dbReference>
<evidence type="ECO:0000256" key="6">
    <source>
        <dbReference type="ARBA" id="ARBA00023125"/>
    </source>
</evidence>
<comment type="caution">
    <text evidence="12">Lacks conserved residue(s) required for the propagation of feature annotation.</text>
</comment>
<organism evidence="15 16">
    <name type="scientific">Starmerella bacillaris</name>
    <name type="common">Yeast</name>
    <name type="synonym">Candida zemplinina</name>
    <dbReference type="NCBI Taxonomy" id="1247836"/>
    <lineage>
        <taxon>Eukaryota</taxon>
        <taxon>Fungi</taxon>
        <taxon>Dikarya</taxon>
        <taxon>Ascomycota</taxon>
        <taxon>Saccharomycotina</taxon>
        <taxon>Dipodascomycetes</taxon>
        <taxon>Dipodascales</taxon>
        <taxon>Trichomonascaceae</taxon>
        <taxon>Starmerella</taxon>
    </lineage>
</organism>
<feature type="region of interest" description="Disordered" evidence="13">
    <location>
        <begin position="1"/>
        <end position="63"/>
    </location>
</feature>
<name>A0AAV5RMN1_STABA</name>
<evidence type="ECO:0000256" key="13">
    <source>
        <dbReference type="SAM" id="MobiDB-lite"/>
    </source>
</evidence>
<comment type="similarity">
    <text evidence="12">Belongs to the helicase family. PIF1 subfamily.</text>
</comment>
<evidence type="ECO:0000256" key="3">
    <source>
        <dbReference type="ARBA" id="ARBA00022801"/>
    </source>
</evidence>
<dbReference type="GO" id="GO:0005524">
    <property type="term" value="F:ATP binding"/>
    <property type="evidence" value="ECO:0007669"/>
    <property type="project" value="UniProtKB-UniRule"/>
</dbReference>
<dbReference type="SUPFAM" id="SSF52540">
    <property type="entry name" value="P-loop containing nucleoside triphosphate hydrolases"/>
    <property type="match status" value="2"/>
</dbReference>
<dbReference type="Proteomes" id="UP001362899">
    <property type="component" value="Unassembled WGS sequence"/>
</dbReference>
<proteinExistence type="inferred from homology"/>
<dbReference type="GO" id="GO:0016787">
    <property type="term" value="F:hydrolase activity"/>
    <property type="evidence" value="ECO:0007669"/>
    <property type="project" value="UniProtKB-KW"/>
</dbReference>
<dbReference type="GO" id="GO:0043139">
    <property type="term" value="F:5'-3' DNA helicase activity"/>
    <property type="evidence" value="ECO:0007669"/>
    <property type="project" value="UniProtKB-UniRule"/>
</dbReference>
<feature type="compositionally biased region" description="Low complexity" evidence="13">
    <location>
        <begin position="103"/>
        <end position="124"/>
    </location>
</feature>
<dbReference type="CDD" id="cd18037">
    <property type="entry name" value="DEXSc_Pif1_like"/>
    <property type="match status" value="1"/>
</dbReference>
<keyword evidence="16" id="KW-1185">Reference proteome</keyword>
<dbReference type="AlphaFoldDB" id="A0AAV5RMN1"/>
<dbReference type="SMART" id="SM00382">
    <property type="entry name" value="AAA"/>
    <property type="match status" value="1"/>
</dbReference>
<evidence type="ECO:0000256" key="12">
    <source>
        <dbReference type="HAMAP-Rule" id="MF_03176"/>
    </source>
</evidence>
<dbReference type="InterPro" id="IPR027417">
    <property type="entry name" value="P-loop_NTPase"/>
</dbReference>
<dbReference type="CDD" id="cd18809">
    <property type="entry name" value="SF1_C_RecD"/>
    <property type="match status" value="1"/>
</dbReference>
<keyword evidence="5 12" id="KW-0067">ATP-binding</keyword>
<dbReference type="EC" id="5.6.2.3" evidence="12"/>
<keyword evidence="1 12" id="KW-0547">Nucleotide-binding</keyword>
<evidence type="ECO:0000313" key="16">
    <source>
        <dbReference type="Proteomes" id="UP001362899"/>
    </source>
</evidence>
<dbReference type="Gene3D" id="3.40.50.300">
    <property type="entry name" value="P-loop containing nucleotide triphosphate hydrolases"/>
    <property type="match status" value="1"/>
</dbReference>
<dbReference type="InterPro" id="IPR003593">
    <property type="entry name" value="AAA+_ATPase"/>
</dbReference>
<comment type="cofactor">
    <cofactor evidence="12">
        <name>Mg(2+)</name>
        <dbReference type="ChEBI" id="CHEBI:18420"/>
    </cofactor>
</comment>
<keyword evidence="3 12" id="KW-0378">Hydrolase</keyword>
<dbReference type="InterPro" id="IPR048293">
    <property type="entry name" value="PIF1_RRM3_pfh1"/>
</dbReference>
<dbReference type="GO" id="GO:0000723">
    <property type="term" value="P:telomere maintenance"/>
    <property type="evidence" value="ECO:0007669"/>
    <property type="project" value="InterPro"/>
</dbReference>
<comment type="subunit">
    <text evidence="12">Monomer.</text>
</comment>
<dbReference type="Pfam" id="PF21530">
    <property type="entry name" value="Pif1_2B_dom"/>
    <property type="match status" value="1"/>
</dbReference>
<feature type="domain" description="AAA+ ATPase" evidence="14">
    <location>
        <begin position="178"/>
        <end position="483"/>
    </location>
</feature>
<dbReference type="PANTHER" id="PTHR47642">
    <property type="entry name" value="ATP-DEPENDENT DNA HELICASE"/>
    <property type="match status" value="1"/>
</dbReference>
<evidence type="ECO:0000256" key="7">
    <source>
        <dbReference type="ARBA" id="ARBA00023128"/>
    </source>
</evidence>
<reference evidence="15 16" key="1">
    <citation type="journal article" date="2023" name="Elife">
        <title>Identification of key yeast species and microbe-microbe interactions impacting larval growth of Drosophila in the wild.</title>
        <authorList>
            <person name="Mure A."/>
            <person name="Sugiura Y."/>
            <person name="Maeda R."/>
            <person name="Honda K."/>
            <person name="Sakurai N."/>
            <person name="Takahashi Y."/>
            <person name="Watada M."/>
            <person name="Katoh T."/>
            <person name="Gotoh A."/>
            <person name="Gotoh Y."/>
            <person name="Taniguchi I."/>
            <person name="Nakamura K."/>
            <person name="Hayashi T."/>
            <person name="Katayama T."/>
            <person name="Uemura T."/>
            <person name="Hattori Y."/>
        </authorList>
    </citation>
    <scope>NUCLEOTIDE SEQUENCE [LARGE SCALE GENOMIC DNA]</scope>
    <source>
        <strain evidence="15 16">SB-73</strain>
    </source>
</reference>
<feature type="binding site" evidence="12">
    <location>
        <begin position="186"/>
        <end position="193"/>
    </location>
    <ligand>
        <name>ATP</name>
        <dbReference type="ChEBI" id="CHEBI:30616"/>
    </ligand>
</feature>
<keyword evidence="2 12" id="KW-0227">DNA damage</keyword>
<keyword evidence="9 12" id="KW-0234">DNA repair</keyword>
<dbReference type="EMBL" id="BTGC01000008">
    <property type="protein sequence ID" value="GMM51754.1"/>
    <property type="molecule type" value="Genomic_DNA"/>
</dbReference>
<keyword evidence="11 12" id="KW-0539">Nucleus</keyword>
<evidence type="ECO:0000256" key="8">
    <source>
        <dbReference type="ARBA" id="ARBA00023172"/>
    </source>
</evidence>
<feature type="region of interest" description="Disordered" evidence="13">
    <location>
        <begin position="100"/>
        <end position="162"/>
    </location>
</feature>
<feature type="compositionally biased region" description="Polar residues" evidence="13">
    <location>
        <begin position="148"/>
        <end position="162"/>
    </location>
</feature>
<evidence type="ECO:0000256" key="9">
    <source>
        <dbReference type="ARBA" id="ARBA00023204"/>
    </source>
</evidence>
<gene>
    <name evidence="12" type="primary">PIF1</name>
    <name evidence="15" type="ORF">DASB73_027170</name>
</gene>
<dbReference type="InterPro" id="IPR051055">
    <property type="entry name" value="PIF1_helicase"/>
</dbReference>
<evidence type="ECO:0000256" key="4">
    <source>
        <dbReference type="ARBA" id="ARBA00022806"/>
    </source>
</evidence>
<dbReference type="GO" id="GO:0005634">
    <property type="term" value="C:nucleus"/>
    <property type="evidence" value="ECO:0007669"/>
    <property type="project" value="UniProtKB-SubCell"/>
</dbReference>
<dbReference type="PANTHER" id="PTHR47642:SF5">
    <property type="entry name" value="ATP-DEPENDENT DNA HELICASE"/>
    <property type="match status" value="1"/>
</dbReference>
<comment type="caution">
    <text evidence="15">The sequence shown here is derived from an EMBL/GenBank/DDBJ whole genome shotgun (WGS) entry which is preliminary data.</text>
</comment>
<dbReference type="GO" id="GO:0006281">
    <property type="term" value="P:DNA repair"/>
    <property type="evidence" value="ECO:0007669"/>
    <property type="project" value="UniProtKB-UniRule"/>
</dbReference>
<keyword evidence="8 12" id="KW-0233">DNA recombination</keyword>
<dbReference type="InterPro" id="IPR049163">
    <property type="entry name" value="Pif1-like_2B_dom"/>
</dbReference>
<evidence type="ECO:0000259" key="14">
    <source>
        <dbReference type="SMART" id="SM00382"/>
    </source>
</evidence>
<keyword evidence="6 12" id="KW-0238">DNA-binding</keyword>